<sequence length="166" mass="18419">MRKSQEVIGLSIIHRYTGKQLGTVSDVLFDSANVWQGILLEQGGLFKRRKFIPAKRLCSVGMDAVVVESEADIQDLPKEAESWIGLCSGEKKLKGRTIMLSNGRELGMVENVYFQEEVGTLVGYEVSEGLLADLRQGRKVLRCAQPLVWGEDVLIAPLDGIRIKES</sequence>
<reference evidence="2" key="1">
    <citation type="submission" date="2017-05" db="EMBL/GenBank/DDBJ databases">
        <authorList>
            <person name="Varghese N."/>
            <person name="Submissions S."/>
        </authorList>
    </citation>
    <scope>NUCLEOTIDE SEQUENCE</scope>
    <source>
        <strain evidence="2">DSM 45262</strain>
    </source>
</reference>
<organism evidence="2 3">
    <name type="scientific">Laceyella tengchongensis</name>
    <dbReference type="NCBI Taxonomy" id="574699"/>
    <lineage>
        <taxon>Bacteria</taxon>
        <taxon>Bacillati</taxon>
        <taxon>Bacillota</taxon>
        <taxon>Bacilli</taxon>
        <taxon>Bacillales</taxon>
        <taxon>Thermoactinomycetaceae</taxon>
        <taxon>Laceyella</taxon>
    </lineage>
</organism>
<accession>A0AA45WMA6</accession>
<dbReference type="InterPro" id="IPR027275">
    <property type="entry name" value="PRC-brl_dom"/>
</dbReference>
<name>A0AA45WMA6_9BACL</name>
<keyword evidence="3" id="KW-1185">Reference proteome</keyword>
<dbReference type="RefSeq" id="WP_189318868.1">
    <property type="nucleotide sequence ID" value="NZ_FXTU01000002.1"/>
</dbReference>
<evidence type="ECO:0000259" key="1">
    <source>
        <dbReference type="Pfam" id="PF05239"/>
    </source>
</evidence>
<dbReference type="InterPro" id="IPR011033">
    <property type="entry name" value="PRC_barrel-like_sf"/>
</dbReference>
<comment type="caution">
    <text evidence="2">The sequence shown here is derived from an EMBL/GenBank/DDBJ whole genome shotgun (WGS) entry which is preliminary data.</text>
</comment>
<dbReference type="Gene3D" id="2.30.30.240">
    <property type="entry name" value="PRC-barrel domain"/>
    <property type="match status" value="2"/>
</dbReference>
<feature type="domain" description="PRC-barrel" evidence="1">
    <location>
        <begin position="5"/>
        <end position="70"/>
    </location>
</feature>
<dbReference type="AlphaFoldDB" id="A0AA45WMA6"/>
<evidence type="ECO:0000313" key="3">
    <source>
        <dbReference type="Proteomes" id="UP001157946"/>
    </source>
</evidence>
<dbReference type="EMBL" id="FXTU01000002">
    <property type="protein sequence ID" value="SMP13675.1"/>
    <property type="molecule type" value="Genomic_DNA"/>
</dbReference>
<gene>
    <name evidence="2" type="ORF">SAMN06265361_102486</name>
</gene>
<evidence type="ECO:0000313" key="2">
    <source>
        <dbReference type="EMBL" id="SMP13675.1"/>
    </source>
</evidence>
<proteinExistence type="predicted"/>
<protein>
    <submittedName>
        <fullName evidence="2">Uncharacterized protein YrrD, contains PRC-barrel domain</fullName>
    </submittedName>
</protein>
<dbReference type="Pfam" id="PF05239">
    <property type="entry name" value="PRC"/>
    <property type="match status" value="2"/>
</dbReference>
<feature type="domain" description="PRC-barrel" evidence="1">
    <location>
        <begin position="92"/>
        <end position="140"/>
    </location>
</feature>
<dbReference type="Proteomes" id="UP001157946">
    <property type="component" value="Unassembled WGS sequence"/>
</dbReference>
<dbReference type="SUPFAM" id="SSF50346">
    <property type="entry name" value="PRC-barrel domain"/>
    <property type="match status" value="2"/>
</dbReference>